<evidence type="ECO:0000256" key="1">
    <source>
        <dbReference type="SAM" id="MobiDB-lite"/>
    </source>
</evidence>
<dbReference type="AlphaFoldDB" id="A0A4R5QLX2"/>
<dbReference type="InterPro" id="IPR036378">
    <property type="entry name" value="FAS1_dom_sf"/>
</dbReference>
<dbReference type="RefSeq" id="WP_133286678.1">
    <property type="nucleotide sequence ID" value="NZ_SMSJ01000001.1"/>
</dbReference>
<dbReference type="Pfam" id="PF02469">
    <property type="entry name" value="Fasciclin"/>
    <property type="match status" value="1"/>
</dbReference>
<dbReference type="Gene3D" id="2.30.180.10">
    <property type="entry name" value="FAS1 domain"/>
    <property type="match status" value="1"/>
</dbReference>
<accession>A0A4R5QLX2</accession>
<dbReference type="EMBL" id="SMSJ01000001">
    <property type="protein sequence ID" value="TDH64522.1"/>
    <property type="molecule type" value="Genomic_DNA"/>
</dbReference>
<feature type="region of interest" description="Disordered" evidence="1">
    <location>
        <begin position="1"/>
        <end position="22"/>
    </location>
</feature>
<keyword evidence="4" id="KW-1185">Reference proteome</keyword>
<protein>
    <recommendedName>
        <fullName evidence="2">FAS1 domain-containing protein</fullName>
    </recommendedName>
</protein>
<evidence type="ECO:0000313" key="3">
    <source>
        <dbReference type="EMBL" id="TDH64522.1"/>
    </source>
</evidence>
<feature type="domain" description="FAS1" evidence="2">
    <location>
        <begin position="16"/>
        <end position="48"/>
    </location>
</feature>
<organism evidence="3 4">
    <name type="scientific">Dankookia rubra</name>
    <dbReference type="NCBI Taxonomy" id="1442381"/>
    <lineage>
        <taxon>Bacteria</taxon>
        <taxon>Pseudomonadati</taxon>
        <taxon>Pseudomonadota</taxon>
        <taxon>Alphaproteobacteria</taxon>
        <taxon>Acetobacterales</taxon>
        <taxon>Roseomonadaceae</taxon>
        <taxon>Dankookia</taxon>
    </lineage>
</organism>
<evidence type="ECO:0000259" key="2">
    <source>
        <dbReference type="Pfam" id="PF02469"/>
    </source>
</evidence>
<comment type="caution">
    <text evidence="3">The sequence shown here is derived from an EMBL/GenBank/DDBJ whole genome shotgun (WGS) entry which is preliminary data.</text>
</comment>
<dbReference type="InterPro" id="IPR000782">
    <property type="entry name" value="FAS1_domain"/>
</dbReference>
<proteinExistence type="predicted"/>
<dbReference type="OrthoDB" id="9800666at2"/>
<dbReference type="Proteomes" id="UP000295096">
    <property type="component" value="Unassembled WGS sequence"/>
</dbReference>
<evidence type="ECO:0000313" key="4">
    <source>
        <dbReference type="Proteomes" id="UP000295096"/>
    </source>
</evidence>
<name>A0A4R5QLX2_9PROT</name>
<gene>
    <name evidence="3" type="ORF">E2C06_00835</name>
</gene>
<sequence length="49" mass="5328">MVEEGRRPALRHGPGTFNISSRPADAHIVQPDTGCSNGVVHKIDHVLVR</sequence>
<reference evidence="3 4" key="1">
    <citation type="journal article" date="2016" name="J. Microbiol.">
        <title>Dankookia rubra gen. nov., sp. nov., an alphaproteobacterium isolated from sediment of a shallow stream.</title>
        <authorList>
            <person name="Kim W.H."/>
            <person name="Kim D.H."/>
            <person name="Kang K."/>
            <person name="Ahn T.Y."/>
        </authorList>
    </citation>
    <scope>NUCLEOTIDE SEQUENCE [LARGE SCALE GENOMIC DNA]</scope>
    <source>
        <strain evidence="3 4">JCM30602</strain>
    </source>
</reference>
<dbReference type="SUPFAM" id="SSF82153">
    <property type="entry name" value="FAS1 domain"/>
    <property type="match status" value="1"/>
</dbReference>